<comment type="similarity">
    <text evidence="2">Belongs to the helicase family. RecQ subfamily.</text>
</comment>
<evidence type="ECO:0000256" key="2">
    <source>
        <dbReference type="ARBA" id="ARBA00005446"/>
    </source>
</evidence>
<dbReference type="GO" id="GO:0003677">
    <property type="term" value="F:DNA binding"/>
    <property type="evidence" value="ECO:0007669"/>
    <property type="project" value="UniProtKB-KW"/>
</dbReference>
<feature type="region of interest" description="Disordered" evidence="14">
    <location>
        <begin position="238"/>
        <end position="287"/>
    </location>
</feature>
<dbReference type="SMART" id="SM00487">
    <property type="entry name" value="DEXDc"/>
    <property type="match status" value="1"/>
</dbReference>
<dbReference type="Gene3D" id="4.10.60.10">
    <property type="entry name" value="Zinc finger, CCHC-type"/>
    <property type="match status" value="1"/>
</dbReference>
<evidence type="ECO:0000259" key="15">
    <source>
        <dbReference type="PROSITE" id="PS50158"/>
    </source>
</evidence>
<dbReference type="PROSITE" id="PS50158">
    <property type="entry name" value="ZF_CCHC"/>
    <property type="match status" value="1"/>
</dbReference>
<feature type="domain" description="Helicase C-terminal" evidence="17">
    <location>
        <begin position="1157"/>
        <end position="1329"/>
    </location>
</feature>
<dbReference type="InterPro" id="IPR001650">
    <property type="entry name" value="Helicase_C-like"/>
</dbReference>
<comment type="catalytic activity">
    <reaction evidence="12">
        <text>ATP + H2O = ADP + phosphate + H(+)</text>
        <dbReference type="Rhea" id="RHEA:13065"/>
        <dbReference type="ChEBI" id="CHEBI:15377"/>
        <dbReference type="ChEBI" id="CHEBI:15378"/>
        <dbReference type="ChEBI" id="CHEBI:30616"/>
        <dbReference type="ChEBI" id="CHEBI:43474"/>
        <dbReference type="ChEBI" id="CHEBI:456216"/>
    </reaction>
</comment>
<dbReference type="GO" id="GO:0005694">
    <property type="term" value="C:chromosome"/>
    <property type="evidence" value="ECO:0007669"/>
    <property type="project" value="TreeGrafter"/>
</dbReference>
<dbReference type="InterPro" id="IPR014001">
    <property type="entry name" value="Helicase_ATP-bd"/>
</dbReference>
<dbReference type="InterPro" id="IPR027417">
    <property type="entry name" value="P-loop_NTPase"/>
</dbReference>
<comment type="caution">
    <text evidence="18">The sequence shown here is derived from an EMBL/GenBank/DDBJ whole genome shotgun (WGS) entry which is preliminary data.</text>
</comment>
<feature type="region of interest" description="Disordered" evidence="14">
    <location>
        <begin position="1343"/>
        <end position="1398"/>
    </location>
</feature>
<dbReference type="GO" id="GO:0016787">
    <property type="term" value="F:hydrolase activity"/>
    <property type="evidence" value="ECO:0007669"/>
    <property type="project" value="UniProtKB-KW"/>
</dbReference>
<evidence type="ECO:0000256" key="5">
    <source>
        <dbReference type="ARBA" id="ARBA00022806"/>
    </source>
</evidence>
<keyword evidence="13" id="KW-0862">Zinc</keyword>
<keyword evidence="5" id="KW-0347">Helicase</keyword>
<dbReference type="GO" id="GO:0000724">
    <property type="term" value="P:double-strand break repair via homologous recombination"/>
    <property type="evidence" value="ECO:0007669"/>
    <property type="project" value="TreeGrafter"/>
</dbReference>
<feature type="region of interest" description="Disordered" evidence="14">
    <location>
        <begin position="807"/>
        <end position="830"/>
    </location>
</feature>
<feature type="compositionally biased region" description="Basic and acidic residues" evidence="14">
    <location>
        <begin position="503"/>
        <end position="519"/>
    </location>
</feature>
<dbReference type="GO" id="GO:0009378">
    <property type="term" value="F:four-way junction helicase activity"/>
    <property type="evidence" value="ECO:0007669"/>
    <property type="project" value="TreeGrafter"/>
</dbReference>
<dbReference type="Pfam" id="PF00271">
    <property type="entry name" value="Helicase_C"/>
    <property type="match status" value="1"/>
</dbReference>
<dbReference type="FunFam" id="3.40.50.300:FF:001084">
    <property type="entry name" value="RecQ like helicase 4"/>
    <property type="match status" value="1"/>
</dbReference>
<dbReference type="EMBL" id="JAWZYT010000886">
    <property type="protein sequence ID" value="KAK4317835.1"/>
    <property type="molecule type" value="Genomic_DNA"/>
</dbReference>
<feature type="region of interest" description="Disordered" evidence="14">
    <location>
        <begin position="396"/>
        <end position="668"/>
    </location>
</feature>
<accession>A0AAE1PZY9</accession>
<dbReference type="FunFam" id="3.40.50.300:FF:000772">
    <property type="entry name" value="ATP-dependent DNA helicase Q4"/>
    <property type="match status" value="1"/>
</dbReference>
<dbReference type="InterPro" id="IPR001878">
    <property type="entry name" value="Znf_CCHC"/>
</dbReference>
<dbReference type="PROSITE" id="PS51192">
    <property type="entry name" value="HELICASE_ATP_BIND_1"/>
    <property type="match status" value="1"/>
</dbReference>
<evidence type="ECO:0000256" key="8">
    <source>
        <dbReference type="ARBA" id="ARBA00023235"/>
    </source>
</evidence>
<dbReference type="SUPFAM" id="SSF52540">
    <property type="entry name" value="P-loop containing nucleoside triphosphate hydrolases"/>
    <property type="match status" value="1"/>
</dbReference>
<feature type="domain" description="CCHC-type" evidence="15">
    <location>
        <begin position="736"/>
        <end position="750"/>
    </location>
</feature>
<dbReference type="GO" id="GO:0043138">
    <property type="term" value="F:3'-5' DNA helicase activity"/>
    <property type="evidence" value="ECO:0007669"/>
    <property type="project" value="UniProtKB-EC"/>
</dbReference>
<comment type="catalytic activity">
    <reaction evidence="10">
        <text>Couples ATP hydrolysis with the unwinding of duplex DNA by translocating in the 3'-5' direction.</text>
        <dbReference type="EC" id="5.6.2.4"/>
    </reaction>
</comment>
<dbReference type="PANTHER" id="PTHR13710:SF108">
    <property type="entry name" value="ATP-DEPENDENT DNA HELICASE Q4"/>
    <property type="match status" value="1"/>
</dbReference>
<evidence type="ECO:0000313" key="19">
    <source>
        <dbReference type="Proteomes" id="UP001292094"/>
    </source>
</evidence>
<feature type="compositionally biased region" description="Basic and acidic residues" evidence="14">
    <location>
        <begin position="1343"/>
        <end position="1361"/>
    </location>
</feature>
<keyword evidence="7" id="KW-0238">DNA-binding</keyword>
<dbReference type="Gene3D" id="1.10.10.1460">
    <property type="match status" value="1"/>
</dbReference>
<evidence type="ECO:0000259" key="17">
    <source>
        <dbReference type="PROSITE" id="PS51194"/>
    </source>
</evidence>
<keyword evidence="3" id="KW-0547">Nucleotide-binding</keyword>
<evidence type="ECO:0000256" key="1">
    <source>
        <dbReference type="ARBA" id="ARBA00004123"/>
    </source>
</evidence>
<comment type="subcellular location">
    <subcellularLocation>
        <location evidence="1">Nucleus</location>
    </subcellularLocation>
</comment>
<dbReference type="GO" id="GO:0005634">
    <property type="term" value="C:nucleus"/>
    <property type="evidence" value="ECO:0007669"/>
    <property type="project" value="UniProtKB-SubCell"/>
</dbReference>
<evidence type="ECO:0000256" key="6">
    <source>
        <dbReference type="ARBA" id="ARBA00022840"/>
    </source>
</evidence>
<dbReference type="InterPro" id="IPR011545">
    <property type="entry name" value="DEAD/DEAH_box_helicase_dom"/>
</dbReference>
<evidence type="ECO:0000256" key="12">
    <source>
        <dbReference type="ARBA" id="ARBA00049360"/>
    </source>
</evidence>
<evidence type="ECO:0000313" key="18">
    <source>
        <dbReference type="EMBL" id="KAK4317835.1"/>
    </source>
</evidence>
<keyword evidence="13" id="KW-0863">Zinc-finger</keyword>
<dbReference type="GO" id="GO:0005737">
    <property type="term" value="C:cytoplasm"/>
    <property type="evidence" value="ECO:0007669"/>
    <property type="project" value="TreeGrafter"/>
</dbReference>
<keyword evidence="6" id="KW-0067">ATP-binding</keyword>
<feature type="compositionally biased region" description="Low complexity" evidence="14">
    <location>
        <begin position="1362"/>
        <end position="1382"/>
    </location>
</feature>
<dbReference type="Gene3D" id="3.40.50.300">
    <property type="entry name" value="P-loop containing nucleotide triphosphate hydrolases"/>
    <property type="match status" value="2"/>
</dbReference>
<feature type="compositionally biased region" description="Polar residues" evidence="14">
    <location>
        <begin position="812"/>
        <end position="823"/>
    </location>
</feature>
<feature type="compositionally biased region" description="Basic residues" evidence="14">
    <location>
        <begin position="430"/>
        <end position="439"/>
    </location>
</feature>
<dbReference type="PROSITE" id="PS51194">
    <property type="entry name" value="HELICASE_CTER"/>
    <property type="match status" value="1"/>
</dbReference>
<dbReference type="NCBIfam" id="TIGR00614">
    <property type="entry name" value="recQ_fam"/>
    <property type="match status" value="1"/>
</dbReference>
<keyword evidence="19" id="KW-1185">Reference proteome</keyword>
<evidence type="ECO:0000259" key="16">
    <source>
        <dbReference type="PROSITE" id="PS51192"/>
    </source>
</evidence>
<dbReference type="SMART" id="SM00490">
    <property type="entry name" value="HELICc"/>
    <property type="match status" value="1"/>
</dbReference>
<dbReference type="PANTHER" id="PTHR13710">
    <property type="entry name" value="DNA HELICASE RECQ FAMILY MEMBER"/>
    <property type="match status" value="1"/>
</dbReference>
<evidence type="ECO:0000256" key="4">
    <source>
        <dbReference type="ARBA" id="ARBA00022801"/>
    </source>
</evidence>
<dbReference type="Proteomes" id="UP001292094">
    <property type="component" value="Unassembled WGS sequence"/>
</dbReference>
<protein>
    <recommendedName>
        <fullName evidence="11">DNA 3'-5' helicase</fullName>
        <ecNumber evidence="11">5.6.2.4</ecNumber>
    </recommendedName>
</protein>
<dbReference type="InterPro" id="IPR036875">
    <property type="entry name" value="Znf_CCHC_sf"/>
</dbReference>
<feature type="compositionally biased region" description="Acidic residues" evidence="14">
    <location>
        <begin position="520"/>
        <end position="534"/>
    </location>
</feature>
<keyword evidence="13" id="KW-0479">Metal-binding</keyword>
<proteinExistence type="inferred from homology"/>
<feature type="compositionally biased region" description="Basic residues" evidence="14">
    <location>
        <begin position="567"/>
        <end position="588"/>
    </location>
</feature>
<dbReference type="SMART" id="SM00343">
    <property type="entry name" value="ZnF_C2HC"/>
    <property type="match status" value="1"/>
</dbReference>
<evidence type="ECO:0000256" key="11">
    <source>
        <dbReference type="ARBA" id="ARBA00034808"/>
    </source>
</evidence>
<feature type="compositionally biased region" description="Polar residues" evidence="14">
    <location>
        <begin position="1383"/>
        <end position="1392"/>
    </location>
</feature>
<gene>
    <name evidence="18" type="ORF">Pmani_011118</name>
</gene>
<evidence type="ECO:0000256" key="3">
    <source>
        <dbReference type="ARBA" id="ARBA00022741"/>
    </source>
</evidence>
<feature type="compositionally biased region" description="Basic and acidic residues" evidence="14">
    <location>
        <begin position="453"/>
        <end position="469"/>
    </location>
</feature>
<keyword evidence="4" id="KW-0378">Hydrolase</keyword>
<name>A0AAE1PZY9_9EUCA</name>
<sequence length="1753" mass="196512">MEEMEPVWQEKVSYVKRKIKTWEAEYKSTHGSAPNKTAMAEAPDEIKAAYKAYRHYRKAMESLPINADNTVKEIKPVFSADQTDTCSNECVTSTSQTDIPQENSAELNEISCKELLTDSSVVNKDNITVEETATTNLNLNGNTCSDHETDNSKNEKQKVISSDIWGKHLNKTSSRSIVQENKMQTSLYSKMAEKLRAGCSVKVRTSLKRTSCTSKLSNPSKAQNKMTSSSVEECLQSVKESDSKTVTPGASEEKLDIASLPSSPTEPFRNESVGAKVCPDKESDHQSQIARNLDEPIGSSIFDSLEHSIMEDSISLPSKQKNSKHRFIPVGSSSSPLVITHPHAETHTIKKRSSLNPGWLARCTGITLPEITESKGSDLSSDGWKMKVIDKEWVESISDEEAESDGKDKTESSTQRVSDNEEYIPSSSPSHKRRGKRNPRVAQKLPSNADQRQMVDREETSECKSDKVTSLRNGRILRERINNVGDDERNELPRSPYDFNDECNEKDKIHQQDTEHSKEEDCDEATDDIETNVESEEHHERCTRKRKKKTLEELEASGEIEFVWPPPKKKRIGRKPSSKPAVRKKKTKEHIDTSDDAPVTRKKKKKKENTEAPARVQRPRKKTEASESQPPLLDKDITPSDSQSQEYDETQEIETQGRKSKNIKGRYMTSEERLQKKVATGTLNNNFVRINLKKKTFVRGKKNMTAAKYKRQEWKKKQLMKGAEKGNASAVKSLTCFRCGDFGHWSKYCPGKIGDNLMPLAEYSEESSFLSLEDAASMAMGIKTGNSCEKQVTRMYDDKTEIYKPTIESKGEVSSSSDVTAQQDIPRESSVFEEVTETNEEQSSCSGDQTDAHSVSVKVQDMEKNDEANCLLDADDDIFADMEIDDIQNKDVINPNTLPKAVEQPATTHSFEPNRPTVDPLYSLDNGNICSTPEEVNEALKMFGYPSFRPGQENAIMRVLSGQSTLLVLSTGSGKSLCYQLPAYLYSKHCSPCITLCVSPLVSLMEDQVTGLPSFLHAVCLHTHQNATQRSRALSAIESGTANILLVSPEAVVASRSGGVLGTLLKQLPPVAFACLDEAHCVSEWSHNFRPSYLRVCQVLRERLGVRTILGLTATARQVTALSIARHLLVPEMDTGIIRGTSVPDNLHLSVSRDQLREQALITLLQGDRYSECSSVIVYCTRRDECERVATLIRTHLLDPSKVDVKSNLKRTRAISFDAESYHAGLSSSRRQQVQKRFMSGKLRIVVATVAFGMGIDKSDVQGIIHFNMPKNVESYVQEIGRAGRDGRDAHCHLFLDNKDGTDIQELKRHIYANSIDRHTVRKLLDKIFKPCTCAKVKHLEVGDDGKQNDGFDEKGREKSSNEPSTTNSSSPDSVPDNSVSENITEATTSSIPDPFSIMTAPSSCPKHEVAIPIDNLVEELDLPEENLATLLCYLELHQGNLIHLQSHVYANCTVSCYCGPRQLVAISRRCPPLAVAIALERQKGINFDNCNRVSFPVVEVASRMGWDSKIVKRELKSLEWNTQDLTKGGKIKRSGVNVEFTDLSFHLRARGDLTDNERDQILDAVYKRCQTQEKDQLRQLMFTYRLLRQASHNSVIFCCDDIDSERCQKLKMELREYFSKEGTNISNVHLEEKLYVRPEVENSIHGTVRALLSTHTDQQWTGRAVARVLHGIGSPNFPSEVWGRVRRFWRQHLNTDFSAVILNIYHLLVSLLTTSMKISLGFLPFNPDRGNRVSRPQAGAVEMTKGFIIKTG</sequence>
<dbReference type="SUPFAM" id="SSF57756">
    <property type="entry name" value="Retrovirus zinc finger-like domains"/>
    <property type="match status" value="1"/>
</dbReference>
<dbReference type="EC" id="5.6.2.4" evidence="11"/>
<keyword evidence="9" id="KW-0539">Nucleus</keyword>
<reference evidence="18" key="1">
    <citation type="submission" date="2023-11" db="EMBL/GenBank/DDBJ databases">
        <title>Genome assemblies of two species of porcelain crab, Petrolisthes cinctipes and Petrolisthes manimaculis (Anomura: Porcellanidae).</title>
        <authorList>
            <person name="Angst P."/>
        </authorList>
    </citation>
    <scope>NUCLEOTIDE SEQUENCE</scope>
    <source>
        <strain evidence="18">PB745_02</strain>
        <tissue evidence="18">Gill</tissue>
    </source>
</reference>
<dbReference type="GO" id="GO:0008270">
    <property type="term" value="F:zinc ion binding"/>
    <property type="evidence" value="ECO:0007669"/>
    <property type="project" value="UniProtKB-KW"/>
</dbReference>
<evidence type="ECO:0000256" key="14">
    <source>
        <dbReference type="SAM" id="MobiDB-lite"/>
    </source>
</evidence>
<evidence type="ECO:0000256" key="9">
    <source>
        <dbReference type="ARBA" id="ARBA00023242"/>
    </source>
</evidence>
<dbReference type="InterPro" id="IPR004589">
    <property type="entry name" value="DNA_helicase_ATP-dep_RecQ"/>
</dbReference>
<dbReference type="CDD" id="cd18018">
    <property type="entry name" value="DEXHc_RecQ4-like"/>
    <property type="match status" value="1"/>
</dbReference>
<feature type="compositionally biased region" description="Basic and acidic residues" evidence="14">
    <location>
        <begin position="476"/>
        <end position="492"/>
    </location>
</feature>
<evidence type="ECO:0000256" key="10">
    <source>
        <dbReference type="ARBA" id="ARBA00034617"/>
    </source>
</evidence>
<dbReference type="GO" id="GO:0005524">
    <property type="term" value="F:ATP binding"/>
    <property type="evidence" value="ECO:0007669"/>
    <property type="project" value="UniProtKB-KW"/>
</dbReference>
<feature type="domain" description="Helicase ATP-binding" evidence="16">
    <location>
        <begin position="956"/>
        <end position="1134"/>
    </location>
</feature>
<evidence type="ECO:0000256" key="7">
    <source>
        <dbReference type="ARBA" id="ARBA00023125"/>
    </source>
</evidence>
<evidence type="ECO:0000256" key="13">
    <source>
        <dbReference type="PROSITE-ProRule" id="PRU00047"/>
    </source>
</evidence>
<keyword evidence="8" id="KW-0413">Isomerase</keyword>
<dbReference type="Pfam" id="PF00270">
    <property type="entry name" value="DEAD"/>
    <property type="match status" value="1"/>
</dbReference>
<organism evidence="18 19">
    <name type="scientific">Petrolisthes manimaculis</name>
    <dbReference type="NCBI Taxonomy" id="1843537"/>
    <lineage>
        <taxon>Eukaryota</taxon>
        <taxon>Metazoa</taxon>
        <taxon>Ecdysozoa</taxon>
        <taxon>Arthropoda</taxon>
        <taxon>Crustacea</taxon>
        <taxon>Multicrustacea</taxon>
        <taxon>Malacostraca</taxon>
        <taxon>Eumalacostraca</taxon>
        <taxon>Eucarida</taxon>
        <taxon>Decapoda</taxon>
        <taxon>Pleocyemata</taxon>
        <taxon>Anomura</taxon>
        <taxon>Galatheoidea</taxon>
        <taxon>Porcellanidae</taxon>
        <taxon>Petrolisthes</taxon>
    </lineage>
</organism>